<feature type="compositionally biased region" description="Basic residues" evidence="1">
    <location>
        <begin position="127"/>
        <end position="137"/>
    </location>
</feature>
<feature type="region of interest" description="Disordered" evidence="1">
    <location>
        <begin position="1"/>
        <end position="161"/>
    </location>
</feature>
<name>A0A6J4KBM8_9CHLR</name>
<feature type="compositionally biased region" description="Basic residues" evidence="1">
    <location>
        <begin position="202"/>
        <end position="228"/>
    </location>
</feature>
<dbReference type="EMBL" id="CADCTC010000291">
    <property type="protein sequence ID" value="CAA9300092.1"/>
    <property type="molecule type" value="Genomic_DNA"/>
</dbReference>
<proteinExistence type="predicted"/>
<feature type="compositionally biased region" description="Low complexity" evidence="1">
    <location>
        <begin position="326"/>
        <end position="339"/>
    </location>
</feature>
<feature type="region of interest" description="Disordered" evidence="1">
    <location>
        <begin position="186"/>
        <end position="228"/>
    </location>
</feature>
<organism evidence="2">
    <name type="scientific">uncultured Chloroflexota bacterium</name>
    <dbReference type="NCBI Taxonomy" id="166587"/>
    <lineage>
        <taxon>Bacteria</taxon>
        <taxon>Bacillati</taxon>
        <taxon>Chloroflexota</taxon>
        <taxon>environmental samples</taxon>
    </lineage>
</organism>
<feature type="compositionally biased region" description="Low complexity" evidence="1">
    <location>
        <begin position="78"/>
        <end position="89"/>
    </location>
</feature>
<dbReference type="AlphaFoldDB" id="A0A6J4KBM8"/>
<reference evidence="2" key="1">
    <citation type="submission" date="2020-02" db="EMBL/GenBank/DDBJ databases">
        <authorList>
            <person name="Meier V. D."/>
        </authorList>
    </citation>
    <scope>NUCLEOTIDE SEQUENCE</scope>
    <source>
        <strain evidence="2">AVDCRST_MAG77</strain>
    </source>
</reference>
<evidence type="ECO:0000256" key="1">
    <source>
        <dbReference type="SAM" id="MobiDB-lite"/>
    </source>
</evidence>
<feature type="non-terminal residue" evidence="2">
    <location>
        <position position="1"/>
    </location>
</feature>
<sequence>GHAAPQLRLLQRGWTRGRGAQARPRLPVRQSGAASARRARPAHGVGARHGRRLARRSAPHGHAGIRLRPSGCTGCQRGAAAPTAAPLGLSHNQRLDPGGHCRPRQPVGRGPGARLVPARSGGIFRRDARRRHRRLRPARVAPPPARAALRHRCPSAAAAAGGRPRLGARALPARRAVRLRAAGRLRRPGALPSHAQLGAHPTRARPRHPRPAPLRHRRAAPRRRPHRHRCLHRHTGADYPRERPWCRGRIRPRSVAPAGPGRARGPLPVAALRLRFPRAVRRHAMAHALRRHVLGELLQRRPLLPRSAGQPAVPLWQPPRHPLRRQPPAGAVHAPGAPGTEDRAGGAGETV</sequence>
<protein>
    <submittedName>
        <fullName evidence="2">Uncharacterized protein</fullName>
    </submittedName>
</protein>
<feature type="non-terminal residue" evidence="2">
    <location>
        <position position="351"/>
    </location>
</feature>
<evidence type="ECO:0000313" key="2">
    <source>
        <dbReference type="EMBL" id="CAA9300092.1"/>
    </source>
</evidence>
<feature type="compositionally biased region" description="Basic residues" evidence="1">
    <location>
        <begin position="37"/>
        <end position="65"/>
    </location>
</feature>
<feature type="region of interest" description="Disordered" evidence="1">
    <location>
        <begin position="308"/>
        <end position="351"/>
    </location>
</feature>
<gene>
    <name evidence="2" type="ORF">AVDCRST_MAG77-5515</name>
</gene>
<accession>A0A6J4KBM8</accession>